<keyword evidence="4 8" id="KW-0812">Transmembrane</keyword>
<comment type="similarity">
    <text evidence="2">Belongs to the DoxX family.</text>
</comment>
<evidence type="ECO:0000256" key="4">
    <source>
        <dbReference type="ARBA" id="ARBA00022692"/>
    </source>
</evidence>
<dbReference type="InterPro" id="IPR032808">
    <property type="entry name" value="DoxX"/>
</dbReference>
<evidence type="ECO:0000256" key="6">
    <source>
        <dbReference type="ARBA" id="ARBA00023136"/>
    </source>
</evidence>
<gene>
    <name evidence="9" type="ORF">D3M95_10655</name>
</gene>
<reference evidence="9 10" key="1">
    <citation type="submission" date="2018-09" db="EMBL/GenBank/DDBJ databases">
        <title>Optimization and identification of Corynebacterium falsenii FN1-14 from fish paste.</title>
        <authorList>
            <person name="Daroonpunt R."/>
            <person name="Tanasupawat S."/>
        </authorList>
    </citation>
    <scope>NUCLEOTIDE SEQUENCE [LARGE SCALE GENOMIC DNA]</scope>
    <source>
        <strain evidence="9 10">FN1-14</strain>
    </source>
</reference>
<dbReference type="RefSeq" id="WP_025403628.1">
    <property type="nucleotide sequence ID" value="NZ_CBCRUA010000002.1"/>
</dbReference>
<dbReference type="InterPro" id="IPR051907">
    <property type="entry name" value="DoxX-like_oxidoreductase"/>
</dbReference>
<dbReference type="GO" id="GO:0005886">
    <property type="term" value="C:plasma membrane"/>
    <property type="evidence" value="ECO:0007669"/>
    <property type="project" value="UniProtKB-SubCell"/>
</dbReference>
<keyword evidence="6 8" id="KW-0472">Membrane</keyword>
<sequence length="235" mass="24609">MTALKDLFTLIARLILGGVLLAHGWQKYNDWTIAGVQEKFQQMGTPSPEISAQVATYFELAGGALLILGLLVRIVGPILFVEMLGAFWFAHKDNGIFVTDGGWELVAVIGAAGLAIAAAGAGRISLDYLFATPVRRRREKKEAEERAAENQAAADQAIAQQNAAYASAPASAPASTTYSNSSDAETTQFQSPGTVAGTTPTHDAHGTQGTHGTQPVDPDAPTTQWPGTSGGSGRN</sequence>
<dbReference type="OrthoDB" id="1122432at2"/>
<evidence type="ECO:0000256" key="3">
    <source>
        <dbReference type="ARBA" id="ARBA00022475"/>
    </source>
</evidence>
<evidence type="ECO:0000313" key="10">
    <source>
        <dbReference type="Proteomes" id="UP000285278"/>
    </source>
</evidence>
<dbReference type="Pfam" id="PF07681">
    <property type="entry name" value="DoxX"/>
    <property type="match status" value="1"/>
</dbReference>
<organism evidence="9 10">
    <name type="scientific">Corynebacterium falsenii</name>
    <dbReference type="NCBI Taxonomy" id="108486"/>
    <lineage>
        <taxon>Bacteria</taxon>
        <taxon>Bacillati</taxon>
        <taxon>Actinomycetota</taxon>
        <taxon>Actinomycetes</taxon>
        <taxon>Mycobacteriales</taxon>
        <taxon>Corynebacteriaceae</taxon>
        <taxon>Corynebacterium</taxon>
    </lineage>
</organism>
<keyword evidence="3" id="KW-1003">Cell membrane</keyword>
<evidence type="ECO:0000256" key="5">
    <source>
        <dbReference type="ARBA" id="ARBA00022989"/>
    </source>
</evidence>
<dbReference type="Proteomes" id="UP000285278">
    <property type="component" value="Unassembled WGS sequence"/>
</dbReference>
<proteinExistence type="inferred from homology"/>
<name>A0A418Q4S1_9CORY</name>
<accession>A0A418Q4S1</accession>
<comment type="caution">
    <text evidence="9">The sequence shown here is derived from an EMBL/GenBank/DDBJ whole genome shotgun (WGS) entry which is preliminary data.</text>
</comment>
<evidence type="ECO:0000256" key="7">
    <source>
        <dbReference type="SAM" id="MobiDB-lite"/>
    </source>
</evidence>
<feature type="region of interest" description="Disordered" evidence="7">
    <location>
        <begin position="171"/>
        <end position="235"/>
    </location>
</feature>
<feature type="compositionally biased region" description="Polar residues" evidence="7">
    <location>
        <begin position="175"/>
        <end position="213"/>
    </location>
</feature>
<keyword evidence="5 8" id="KW-1133">Transmembrane helix</keyword>
<dbReference type="AlphaFoldDB" id="A0A418Q4S1"/>
<dbReference type="PANTHER" id="PTHR33452">
    <property type="entry name" value="OXIDOREDUCTASE CATD-RELATED"/>
    <property type="match status" value="1"/>
</dbReference>
<evidence type="ECO:0000256" key="8">
    <source>
        <dbReference type="SAM" id="Phobius"/>
    </source>
</evidence>
<comment type="subcellular location">
    <subcellularLocation>
        <location evidence="1">Cell membrane</location>
        <topology evidence="1">Multi-pass membrane protein</topology>
    </subcellularLocation>
</comment>
<evidence type="ECO:0000256" key="2">
    <source>
        <dbReference type="ARBA" id="ARBA00006679"/>
    </source>
</evidence>
<evidence type="ECO:0000313" key="9">
    <source>
        <dbReference type="EMBL" id="RIX33405.1"/>
    </source>
</evidence>
<feature type="transmembrane region" description="Helical" evidence="8">
    <location>
        <begin position="65"/>
        <end position="90"/>
    </location>
</feature>
<feature type="transmembrane region" description="Helical" evidence="8">
    <location>
        <begin position="105"/>
        <end position="131"/>
    </location>
</feature>
<dbReference type="EMBL" id="QXJK01000016">
    <property type="protein sequence ID" value="RIX33405.1"/>
    <property type="molecule type" value="Genomic_DNA"/>
</dbReference>
<dbReference type="STRING" id="1451189.CFAL_10465"/>
<evidence type="ECO:0000256" key="1">
    <source>
        <dbReference type="ARBA" id="ARBA00004651"/>
    </source>
</evidence>
<keyword evidence="10" id="KW-1185">Reference proteome</keyword>
<dbReference type="PANTHER" id="PTHR33452:SF1">
    <property type="entry name" value="INNER MEMBRANE PROTEIN YPHA-RELATED"/>
    <property type="match status" value="1"/>
</dbReference>
<protein>
    <submittedName>
        <fullName evidence="9">DoxX family protein</fullName>
    </submittedName>
</protein>